<comment type="caution">
    <text evidence="1">The sequence shown here is derived from an EMBL/GenBank/DDBJ whole genome shotgun (WGS) entry which is preliminary data.</text>
</comment>
<gene>
    <name evidence="1" type="ORF">LCGC14_2635500</name>
</gene>
<protein>
    <submittedName>
        <fullName evidence="1">Uncharacterized protein</fullName>
    </submittedName>
</protein>
<feature type="non-terminal residue" evidence="1">
    <location>
        <position position="1"/>
    </location>
</feature>
<name>A0A0F9ALJ5_9ZZZZ</name>
<dbReference type="AlphaFoldDB" id="A0A0F9ALJ5"/>
<sequence length="117" mass="13276">RSPSIKYSGNFLDLLPAPENIFNEDGKANWGNLFSDEKVVLIERNLSDPQTCYSEKDINNEYPYTCYSDLIINGTIVDAMALINRRIGSELNQKLNKYDTCLTSSADFTEYKICVFG</sequence>
<evidence type="ECO:0000313" key="1">
    <source>
        <dbReference type="EMBL" id="KKK99165.1"/>
    </source>
</evidence>
<proteinExistence type="predicted"/>
<dbReference type="EMBL" id="LAZR01045315">
    <property type="protein sequence ID" value="KKK99165.1"/>
    <property type="molecule type" value="Genomic_DNA"/>
</dbReference>
<reference evidence="1" key="1">
    <citation type="journal article" date="2015" name="Nature">
        <title>Complex archaea that bridge the gap between prokaryotes and eukaryotes.</title>
        <authorList>
            <person name="Spang A."/>
            <person name="Saw J.H."/>
            <person name="Jorgensen S.L."/>
            <person name="Zaremba-Niedzwiedzka K."/>
            <person name="Martijn J."/>
            <person name="Lind A.E."/>
            <person name="van Eijk R."/>
            <person name="Schleper C."/>
            <person name="Guy L."/>
            <person name="Ettema T.J."/>
        </authorList>
    </citation>
    <scope>NUCLEOTIDE SEQUENCE</scope>
</reference>
<accession>A0A0F9ALJ5</accession>
<organism evidence="1">
    <name type="scientific">marine sediment metagenome</name>
    <dbReference type="NCBI Taxonomy" id="412755"/>
    <lineage>
        <taxon>unclassified sequences</taxon>
        <taxon>metagenomes</taxon>
        <taxon>ecological metagenomes</taxon>
    </lineage>
</organism>